<dbReference type="PANTHER" id="PTHR18952:SF270">
    <property type="entry name" value="CARBONIC ANHYDRASE"/>
    <property type="match status" value="1"/>
</dbReference>
<dbReference type="VEuPathDB" id="VectorBase:AALF008960"/>
<dbReference type="InterPro" id="IPR023561">
    <property type="entry name" value="Carbonic_anhydrase_a-class"/>
</dbReference>
<dbReference type="Pfam" id="PF00194">
    <property type="entry name" value="Carb_anhydrase"/>
    <property type="match status" value="1"/>
</dbReference>
<dbReference type="VEuPathDB" id="VectorBase:AALFPA_054874"/>
<comment type="catalytic activity">
    <reaction evidence="4">
        <text>hydrogencarbonate + H(+) = CO2 + H2O</text>
        <dbReference type="Rhea" id="RHEA:10748"/>
        <dbReference type="ChEBI" id="CHEBI:15377"/>
        <dbReference type="ChEBI" id="CHEBI:15378"/>
        <dbReference type="ChEBI" id="CHEBI:16526"/>
        <dbReference type="ChEBI" id="CHEBI:17544"/>
        <dbReference type="EC" id="4.2.1.1"/>
    </reaction>
</comment>
<dbReference type="InterPro" id="IPR036398">
    <property type="entry name" value="CA_dom_sf"/>
</dbReference>
<evidence type="ECO:0000256" key="1">
    <source>
        <dbReference type="ARBA" id="ARBA00010718"/>
    </source>
</evidence>
<keyword evidence="3 4" id="KW-0862">Zinc</keyword>
<sequence length="315" mass="34851">MADNRVTGSYLLVVLGLALTLSVCIADTWHYPKPNPDGTVGEPEHWGGNCDTGRRQSPIDLNMKAAVKGAYPLFVFDNYDQPMRNASLVNNGHTIQVSTGEVSASVYGGGLSNKYILEQFHFHWSSEHTIADQRYALEVHLVHRNSKYATLTDAAAEKAGVAVLAVLFHVDEQPNEAIKTILDGTASVKDKVNDYVRLTGSFSLESLLPKSRTEYFRYEGSLTTPICAESVVWTIFPQSLPVSLAQLEEFKTIRDGEHEELVLNYRPVQPLNARALVWVAETEQRVDGGSSFLHPNLLSMTAALLLSIVICYLRT</sequence>
<dbReference type="SMART" id="SM01057">
    <property type="entry name" value="Carb_anhydrase"/>
    <property type="match status" value="1"/>
</dbReference>
<dbReference type="Gene3D" id="3.10.200.10">
    <property type="entry name" value="Alpha carbonic anhydrase"/>
    <property type="match status" value="1"/>
</dbReference>
<comment type="cofactor">
    <cofactor evidence="4">
        <name>Zn(2+)</name>
        <dbReference type="ChEBI" id="CHEBI:29105"/>
    </cofactor>
</comment>
<evidence type="ECO:0000313" key="6">
    <source>
        <dbReference type="EMBL" id="JAC10868.1"/>
    </source>
</evidence>
<feature type="domain" description="Alpha-carbonic anhydrase" evidence="5">
    <location>
        <begin position="27"/>
        <end position="280"/>
    </location>
</feature>
<comment type="similarity">
    <text evidence="1 4">Belongs to the alpha-carbonic anhydrase family.</text>
</comment>
<feature type="chain" id="PRO_5025081493" description="Carbonic anhydrase" evidence="4">
    <location>
        <begin position="27"/>
        <end position="315"/>
    </location>
</feature>
<dbReference type="AlphaFoldDB" id="A0A023EN85"/>
<dbReference type="InterPro" id="IPR018338">
    <property type="entry name" value="Carbonic_anhydrase_a-class_CS"/>
</dbReference>
<protein>
    <recommendedName>
        <fullName evidence="4">Carbonic anhydrase</fullName>
        <ecNumber evidence="4">4.2.1.1</ecNumber>
    </recommendedName>
</protein>
<evidence type="ECO:0000259" key="5">
    <source>
        <dbReference type="PROSITE" id="PS51144"/>
    </source>
</evidence>
<dbReference type="PROSITE" id="PS51144">
    <property type="entry name" value="ALPHA_CA_2"/>
    <property type="match status" value="1"/>
</dbReference>
<dbReference type="GO" id="GO:0004089">
    <property type="term" value="F:carbonate dehydratase activity"/>
    <property type="evidence" value="ECO:0007669"/>
    <property type="project" value="UniProtKB-UniRule"/>
</dbReference>
<dbReference type="SUPFAM" id="SSF51069">
    <property type="entry name" value="Carbonic anhydrase"/>
    <property type="match status" value="1"/>
</dbReference>
<dbReference type="PANTHER" id="PTHR18952">
    <property type="entry name" value="CARBONIC ANHYDRASE"/>
    <property type="match status" value="1"/>
</dbReference>
<proteinExistence type="evidence at transcript level"/>
<dbReference type="EC" id="4.2.1.1" evidence="4"/>
<evidence type="ECO:0000256" key="3">
    <source>
        <dbReference type="ARBA" id="ARBA00022833"/>
    </source>
</evidence>
<evidence type="ECO:0000256" key="4">
    <source>
        <dbReference type="RuleBase" id="RU367011"/>
    </source>
</evidence>
<dbReference type="VEuPathDB" id="VectorBase:AALC636_011739"/>
<dbReference type="PROSITE" id="PS00162">
    <property type="entry name" value="ALPHA_CA_1"/>
    <property type="match status" value="1"/>
</dbReference>
<keyword evidence="2 4" id="KW-0479">Metal-binding</keyword>
<dbReference type="GO" id="GO:0008270">
    <property type="term" value="F:zinc ion binding"/>
    <property type="evidence" value="ECO:0007669"/>
    <property type="project" value="UniProtKB-UniRule"/>
</dbReference>
<dbReference type="InterPro" id="IPR001148">
    <property type="entry name" value="CA_dom"/>
</dbReference>
<comment type="function">
    <text evidence="4">Reversible hydration of carbon dioxide.</text>
</comment>
<dbReference type="CDD" id="cd00326">
    <property type="entry name" value="alpha_CA"/>
    <property type="match status" value="1"/>
</dbReference>
<keyword evidence="4" id="KW-0732">Signal</keyword>
<dbReference type="GO" id="GO:0005737">
    <property type="term" value="C:cytoplasm"/>
    <property type="evidence" value="ECO:0007669"/>
    <property type="project" value="TreeGrafter"/>
</dbReference>
<keyword evidence="4" id="KW-0456">Lyase</keyword>
<reference evidence="6" key="1">
    <citation type="journal article" date="2014" name="PLoS Negl. Trop. Dis.">
        <title>Identification and characterization of seminal fluid proteins in the Asian tiger mosquito, Aedes albopictus.</title>
        <authorList>
            <person name="Boes K.E."/>
            <person name="Ribeiro J.M."/>
            <person name="Wong A."/>
            <person name="Harrington L.C."/>
            <person name="Wolfner M.F."/>
            <person name="Sirot L.K."/>
        </authorList>
    </citation>
    <scope>NUCLEOTIDE SEQUENCE</scope>
    <source>
        <tissue evidence="6">Reproductive organs</tissue>
    </source>
</reference>
<accession>A0A023EN85</accession>
<feature type="signal peptide" evidence="4">
    <location>
        <begin position="1"/>
        <end position="26"/>
    </location>
</feature>
<evidence type="ECO:0000256" key="2">
    <source>
        <dbReference type="ARBA" id="ARBA00022723"/>
    </source>
</evidence>
<name>A0A023EN85_AEDAL</name>
<dbReference type="EMBL" id="GAPW01002730">
    <property type="protein sequence ID" value="JAC10868.1"/>
    <property type="molecule type" value="mRNA"/>
</dbReference>
<organism evidence="6">
    <name type="scientific">Aedes albopictus</name>
    <name type="common">Asian tiger mosquito</name>
    <name type="synonym">Stegomyia albopicta</name>
    <dbReference type="NCBI Taxonomy" id="7160"/>
    <lineage>
        <taxon>Eukaryota</taxon>
        <taxon>Metazoa</taxon>
        <taxon>Ecdysozoa</taxon>
        <taxon>Arthropoda</taxon>
        <taxon>Hexapoda</taxon>
        <taxon>Insecta</taxon>
        <taxon>Pterygota</taxon>
        <taxon>Neoptera</taxon>
        <taxon>Endopterygota</taxon>
        <taxon>Diptera</taxon>
        <taxon>Nematocera</taxon>
        <taxon>Culicoidea</taxon>
        <taxon>Culicidae</taxon>
        <taxon>Culicinae</taxon>
        <taxon>Aedini</taxon>
        <taxon>Aedes</taxon>
        <taxon>Stegomyia</taxon>
    </lineage>
</organism>